<dbReference type="RefSeq" id="WP_023787206.1">
    <property type="nucleotide sequence ID" value="NC_022997.1"/>
</dbReference>
<keyword evidence="3" id="KW-1185">Reference proteome</keyword>
<dbReference type="AlphaFoldDB" id="V5SCB4"/>
<feature type="chain" id="PRO_5004740669" evidence="1">
    <location>
        <begin position="24"/>
        <end position="100"/>
    </location>
</feature>
<dbReference type="OrthoDB" id="7933855at2"/>
<reference evidence="2 3" key="1">
    <citation type="journal article" date="2014" name="Genome Announc.">
        <title>Complete Genome Sequence of Hyphomicrobium nitrativorans Strain NL23, a Denitrifying Bacterium Isolated from Biofilm of a Methanol-Fed Denitrification System Treating Seawater at the Montreal Biodome.</title>
        <authorList>
            <person name="Martineau C."/>
            <person name="Villeneuve C."/>
            <person name="Mauffrey F."/>
            <person name="Villemur R."/>
        </authorList>
    </citation>
    <scope>NUCLEOTIDE SEQUENCE [LARGE SCALE GENOMIC DNA]</scope>
    <source>
        <strain evidence="2">NL23</strain>
    </source>
</reference>
<gene>
    <name evidence="2" type="ORF">W911_09185</name>
</gene>
<dbReference type="KEGG" id="hni:W911_09185"/>
<dbReference type="Proteomes" id="UP000018542">
    <property type="component" value="Chromosome"/>
</dbReference>
<feature type="signal peptide" evidence="1">
    <location>
        <begin position="1"/>
        <end position="23"/>
    </location>
</feature>
<dbReference type="HOGENOM" id="CLU_171024_0_0_5"/>
<protein>
    <submittedName>
        <fullName evidence="2">Uncharacterized protein</fullName>
    </submittedName>
</protein>
<evidence type="ECO:0000313" key="3">
    <source>
        <dbReference type="Proteomes" id="UP000018542"/>
    </source>
</evidence>
<organism evidence="2 3">
    <name type="scientific">Hyphomicrobium nitrativorans NL23</name>
    <dbReference type="NCBI Taxonomy" id="1029756"/>
    <lineage>
        <taxon>Bacteria</taxon>
        <taxon>Pseudomonadati</taxon>
        <taxon>Pseudomonadota</taxon>
        <taxon>Alphaproteobacteria</taxon>
        <taxon>Hyphomicrobiales</taxon>
        <taxon>Hyphomicrobiaceae</taxon>
        <taxon>Hyphomicrobium</taxon>
    </lineage>
</organism>
<evidence type="ECO:0000256" key="1">
    <source>
        <dbReference type="SAM" id="SignalP"/>
    </source>
</evidence>
<name>V5SCB4_9HYPH</name>
<dbReference type="EMBL" id="CP006912">
    <property type="protein sequence ID" value="AHB48526.1"/>
    <property type="molecule type" value="Genomic_DNA"/>
</dbReference>
<sequence>MFQRLAIAGAAVLFASFWSGAEARIVCKDGFQATKDGGWISTPYCNDEYLAEAGRKRGMKVTGAQLRANLARKDEVCRLLAGTPAAIDYCPTDGSRGRGR</sequence>
<accession>V5SCB4</accession>
<evidence type="ECO:0000313" key="2">
    <source>
        <dbReference type="EMBL" id="AHB48526.1"/>
    </source>
</evidence>
<keyword evidence="1" id="KW-0732">Signal</keyword>
<proteinExistence type="predicted"/>
<dbReference type="PATRIC" id="fig|1029756.8.peg.1914"/>